<accession>A0A6J6RGG2</accession>
<dbReference type="EMBL" id="CAFBOF010000001">
    <property type="protein sequence ID" value="CAB4968563.1"/>
    <property type="molecule type" value="Genomic_DNA"/>
</dbReference>
<evidence type="ECO:0000256" key="2">
    <source>
        <dbReference type="ARBA" id="ARBA00023239"/>
    </source>
</evidence>
<evidence type="ECO:0000313" key="3">
    <source>
        <dbReference type="EMBL" id="CAB4723070.1"/>
    </source>
</evidence>
<dbReference type="PANTHER" id="PTHR11941:SF169">
    <property type="entry name" value="(7AS)-7A-METHYL-1,5-DIOXO-2,3,5,6,7,7A-HEXAHYDRO-1H-INDENE-CARBOXYL-COA HYDROLASE"/>
    <property type="match status" value="1"/>
</dbReference>
<dbReference type="GO" id="GO:0016829">
    <property type="term" value="F:lyase activity"/>
    <property type="evidence" value="ECO:0007669"/>
    <property type="project" value="UniProtKB-KW"/>
</dbReference>
<proteinExistence type="predicted"/>
<keyword evidence="2" id="KW-0456">Lyase</keyword>
<dbReference type="Gene3D" id="3.90.226.10">
    <property type="entry name" value="2-enoyl-CoA Hydratase, Chain A, domain 1"/>
    <property type="match status" value="1"/>
</dbReference>
<dbReference type="SUPFAM" id="SSF52096">
    <property type="entry name" value="ClpP/crotonase"/>
    <property type="match status" value="1"/>
</dbReference>
<keyword evidence="1" id="KW-0443">Lipid metabolism</keyword>
<protein>
    <submittedName>
        <fullName evidence="3">Unannotated protein</fullName>
    </submittedName>
</protein>
<dbReference type="InterPro" id="IPR029045">
    <property type="entry name" value="ClpP/crotonase-like_dom_sf"/>
</dbReference>
<name>A0A6J6RGG2_9ZZZZ</name>
<dbReference type="EMBL" id="CAFBMM010000001">
    <property type="protein sequence ID" value="CAB4894481.1"/>
    <property type="molecule type" value="Genomic_DNA"/>
</dbReference>
<evidence type="ECO:0000313" key="5">
    <source>
        <dbReference type="EMBL" id="CAB4968563.1"/>
    </source>
</evidence>
<dbReference type="GO" id="GO:0006635">
    <property type="term" value="P:fatty acid beta-oxidation"/>
    <property type="evidence" value="ECO:0007669"/>
    <property type="project" value="TreeGrafter"/>
</dbReference>
<dbReference type="PANTHER" id="PTHR11941">
    <property type="entry name" value="ENOYL-COA HYDRATASE-RELATED"/>
    <property type="match status" value="1"/>
</dbReference>
<dbReference type="AlphaFoldDB" id="A0A6J6RGG2"/>
<sequence length="339" mass="36194">MAVLVVEPEVLGANEASLNALLENVAGEPVLVVARGNWENLDAPSASTGAQSLPAIVIGVGRGSVLSKICDLWTESDVQAKAWQAGFEQSPVAAWTAAMLLRDQPVSVWGGIVNESTAYSTLLSGEYFKKWRADNPKRTSEIESENLVEVEVRAGIRIITLNRPLRHNAITPELRDSLYAALAQALLETEPVVLRGHGPSFCSGGDLDTFGSAPDPAWAHIIRTTRSLAWITHLLAPRLVVALHGACLGAGVEIPLFAHQVIAADNTRIGLPELQFGLIPGAGGTVSISQRAGAHRVLELLLDGTAIDADKARSWGLVEEVVPESDLENRVIRIAEAKK</sequence>
<gene>
    <name evidence="3" type="ORF">UFOPK2683_00784</name>
    <name evidence="4" type="ORF">UFOPK3605_00118</name>
    <name evidence="5" type="ORF">UFOPK3897_00122</name>
    <name evidence="6" type="ORF">UFOPK4121_00037</name>
</gene>
<dbReference type="CDD" id="cd06558">
    <property type="entry name" value="crotonase-like"/>
    <property type="match status" value="1"/>
</dbReference>
<dbReference type="EMBL" id="CAFBPQ010000001">
    <property type="protein sequence ID" value="CAB5010912.1"/>
    <property type="molecule type" value="Genomic_DNA"/>
</dbReference>
<reference evidence="3" key="1">
    <citation type="submission" date="2020-05" db="EMBL/GenBank/DDBJ databases">
        <authorList>
            <person name="Chiriac C."/>
            <person name="Salcher M."/>
            <person name="Ghai R."/>
            <person name="Kavagutti S V."/>
        </authorList>
    </citation>
    <scope>NUCLEOTIDE SEQUENCE</scope>
</reference>
<evidence type="ECO:0000313" key="6">
    <source>
        <dbReference type="EMBL" id="CAB5010912.1"/>
    </source>
</evidence>
<evidence type="ECO:0000313" key="4">
    <source>
        <dbReference type="EMBL" id="CAB4894481.1"/>
    </source>
</evidence>
<dbReference type="EMBL" id="CAEZYK010000036">
    <property type="protein sequence ID" value="CAB4723070.1"/>
    <property type="molecule type" value="Genomic_DNA"/>
</dbReference>
<organism evidence="3">
    <name type="scientific">freshwater metagenome</name>
    <dbReference type="NCBI Taxonomy" id="449393"/>
    <lineage>
        <taxon>unclassified sequences</taxon>
        <taxon>metagenomes</taxon>
        <taxon>ecological metagenomes</taxon>
    </lineage>
</organism>
<dbReference type="InterPro" id="IPR001753">
    <property type="entry name" value="Enoyl-CoA_hydra/iso"/>
</dbReference>
<evidence type="ECO:0000256" key="1">
    <source>
        <dbReference type="ARBA" id="ARBA00023098"/>
    </source>
</evidence>
<dbReference type="Pfam" id="PF00378">
    <property type="entry name" value="ECH_1"/>
    <property type="match status" value="1"/>
</dbReference>